<dbReference type="PANTHER" id="PTHR12128">
    <property type="entry name" value="DIHYDRODIPICOLINATE SYNTHASE"/>
    <property type="match status" value="1"/>
</dbReference>
<comment type="caution">
    <text evidence="4">The sequence shown here is derived from an EMBL/GenBank/DDBJ whole genome shotgun (WGS) entry which is preliminary data.</text>
</comment>
<dbReference type="SMART" id="SM01130">
    <property type="entry name" value="DHDPS"/>
    <property type="match status" value="1"/>
</dbReference>
<organism evidence="4 5">
    <name type="scientific">Polaromonas aquatica</name>
    <dbReference type="NCBI Taxonomy" id="332657"/>
    <lineage>
        <taxon>Bacteria</taxon>
        <taxon>Pseudomonadati</taxon>
        <taxon>Pseudomonadota</taxon>
        <taxon>Betaproteobacteria</taxon>
        <taxon>Burkholderiales</taxon>
        <taxon>Comamonadaceae</taxon>
        <taxon>Polaromonas</taxon>
    </lineage>
</organism>
<keyword evidence="2 3" id="KW-0456">Lyase</keyword>
<reference evidence="5" key="1">
    <citation type="journal article" date="2019" name="Int. J. Syst. Evol. Microbiol.">
        <title>The Global Catalogue of Microorganisms (GCM) 10K type strain sequencing project: providing services to taxonomists for standard genome sequencing and annotation.</title>
        <authorList>
            <consortium name="The Broad Institute Genomics Platform"/>
            <consortium name="The Broad Institute Genome Sequencing Center for Infectious Disease"/>
            <person name="Wu L."/>
            <person name="Ma J."/>
        </authorList>
    </citation>
    <scope>NUCLEOTIDE SEQUENCE [LARGE SCALE GENOMIC DNA]</scope>
    <source>
        <strain evidence="5">CCUG 39402</strain>
    </source>
</reference>
<gene>
    <name evidence="4" type="ORF">ACFQND_26950</name>
</gene>
<keyword evidence="5" id="KW-1185">Reference proteome</keyword>
<evidence type="ECO:0000256" key="1">
    <source>
        <dbReference type="ARBA" id="ARBA00007592"/>
    </source>
</evidence>
<dbReference type="InterPro" id="IPR013785">
    <property type="entry name" value="Aldolase_TIM"/>
</dbReference>
<evidence type="ECO:0000313" key="4">
    <source>
        <dbReference type="EMBL" id="MFC6284880.1"/>
    </source>
</evidence>
<dbReference type="InterPro" id="IPR002220">
    <property type="entry name" value="DapA-like"/>
</dbReference>
<comment type="similarity">
    <text evidence="1 3">Belongs to the DapA family.</text>
</comment>
<evidence type="ECO:0000256" key="3">
    <source>
        <dbReference type="PIRNR" id="PIRNR001365"/>
    </source>
</evidence>
<accession>A0ABW1U5T2</accession>
<dbReference type="Gene3D" id="3.20.20.70">
    <property type="entry name" value="Aldolase class I"/>
    <property type="match status" value="1"/>
</dbReference>
<dbReference type="RefSeq" id="WP_371439450.1">
    <property type="nucleotide sequence ID" value="NZ_JBHSRS010000084.1"/>
</dbReference>
<name>A0ABW1U5T2_9BURK</name>
<dbReference type="PIRSF" id="PIRSF001365">
    <property type="entry name" value="DHDPS"/>
    <property type="match status" value="1"/>
</dbReference>
<evidence type="ECO:0000256" key="2">
    <source>
        <dbReference type="ARBA" id="ARBA00023239"/>
    </source>
</evidence>
<dbReference type="Proteomes" id="UP001596270">
    <property type="component" value="Unassembled WGS sequence"/>
</dbReference>
<sequence length="329" mass="35682">MINAKDIQGLYAILPTPATKNAGELDAQNTVDLEETERLVNRLIADGANGLIALGTTGECATLSNPDYETFVSCLLEVVGKRVPTFVGTSALGGHEVSRRMKLVKDLGGDGTLLGPPMWQPVTDRSAVDFYAGLSKVHPDLAIMVYANARAFRYTFPDEFWAGVVAQAPTVVATKHSRPKSLTDLLKIVGGKINVVPNEMTLEMFFSESPTTTTACWATAASMGPQPVVALMKAVLSGNQSEVKRLSAALKWANEPVRPLIADREVFAQYNIQIEKARINAAGYCNAGPYRPPYQYLPDEMLAASVTCGQRWSALCREENFNIPQAETI</sequence>
<dbReference type="SUPFAM" id="SSF51569">
    <property type="entry name" value="Aldolase"/>
    <property type="match status" value="1"/>
</dbReference>
<dbReference type="PANTHER" id="PTHR12128:SF66">
    <property type="entry name" value="4-HYDROXY-2-OXOGLUTARATE ALDOLASE, MITOCHONDRIAL"/>
    <property type="match status" value="1"/>
</dbReference>
<dbReference type="Pfam" id="PF00701">
    <property type="entry name" value="DHDPS"/>
    <property type="match status" value="1"/>
</dbReference>
<protein>
    <submittedName>
        <fullName evidence="4">Dihydrodipicolinate synthase family protein</fullName>
    </submittedName>
</protein>
<dbReference type="EMBL" id="JBHSRS010000084">
    <property type="protein sequence ID" value="MFC6284880.1"/>
    <property type="molecule type" value="Genomic_DNA"/>
</dbReference>
<proteinExistence type="inferred from homology"/>
<evidence type="ECO:0000313" key="5">
    <source>
        <dbReference type="Proteomes" id="UP001596270"/>
    </source>
</evidence>